<organism evidence="1">
    <name type="scientific">Iconisemion striatum</name>
    <dbReference type="NCBI Taxonomy" id="60296"/>
    <lineage>
        <taxon>Eukaryota</taxon>
        <taxon>Metazoa</taxon>
        <taxon>Chordata</taxon>
        <taxon>Craniata</taxon>
        <taxon>Vertebrata</taxon>
        <taxon>Euteleostomi</taxon>
        <taxon>Actinopterygii</taxon>
        <taxon>Neopterygii</taxon>
        <taxon>Teleostei</taxon>
        <taxon>Neoteleostei</taxon>
        <taxon>Acanthomorphata</taxon>
        <taxon>Ovalentaria</taxon>
        <taxon>Atherinomorphae</taxon>
        <taxon>Cyprinodontiformes</taxon>
        <taxon>Nothobranchiidae</taxon>
        <taxon>Iconisemion</taxon>
    </lineage>
</organism>
<reference evidence="1" key="1">
    <citation type="submission" date="2016-05" db="EMBL/GenBank/DDBJ databases">
        <authorList>
            <person name="Lavstsen T."/>
            <person name="Jespersen J.S."/>
        </authorList>
    </citation>
    <scope>NUCLEOTIDE SEQUENCE</scope>
    <source>
        <tissue evidence="1">Brain</tissue>
    </source>
</reference>
<dbReference type="EMBL" id="HADX01005925">
    <property type="protein sequence ID" value="SBP28157.1"/>
    <property type="molecule type" value="Transcribed_RNA"/>
</dbReference>
<evidence type="ECO:0000313" key="1">
    <source>
        <dbReference type="EMBL" id="SBP28157.1"/>
    </source>
</evidence>
<feature type="non-terminal residue" evidence="1">
    <location>
        <position position="1"/>
    </location>
</feature>
<dbReference type="AlphaFoldDB" id="A0A1A7YCB3"/>
<sequence>VTSSKLQSVLERFNMKQETKTTKQKVLYSKLTENVTTA</sequence>
<protein>
    <submittedName>
        <fullName evidence="1">ADAM metallopeptidase with thrombospondin type 1 motif, 14</fullName>
    </submittedName>
</protein>
<name>A0A1A7YCB3_9TELE</name>
<gene>
    <name evidence="1" type="primary">ADAMTS14</name>
</gene>
<reference evidence="1" key="2">
    <citation type="submission" date="2016-06" db="EMBL/GenBank/DDBJ databases">
        <title>The genome of a short-lived fish provides insights into sex chromosome evolution and the genetic control of aging.</title>
        <authorList>
            <person name="Reichwald K."/>
            <person name="Felder M."/>
            <person name="Petzold A."/>
            <person name="Koch P."/>
            <person name="Groth M."/>
            <person name="Platzer M."/>
        </authorList>
    </citation>
    <scope>NUCLEOTIDE SEQUENCE</scope>
    <source>
        <tissue evidence="1">Brain</tissue>
    </source>
</reference>
<proteinExistence type="predicted"/>
<accession>A0A1A7YCB3</accession>